<gene>
    <name evidence="1" type="ORF">EBQ26_01865</name>
</gene>
<name>A0A3M6QDW8_9BURK</name>
<dbReference type="Proteomes" id="UP000267521">
    <property type="component" value="Unassembled WGS sequence"/>
</dbReference>
<dbReference type="AlphaFoldDB" id="A0A3M6QDW8"/>
<evidence type="ECO:0000313" key="1">
    <source>
        <dbReference type="EMBL" id="RMX00659.1"/>
    </source>
</evidence>
<dbReference type="EMBL" id="RDQM01000002">
    <property type="protein sequence ID" value="RMX00659.1"/>
    <property type="molecule type" value="Genomic_DNA"/>
</dbReference>
<sequence length="72" mass="8102">MPFFIAQKSDGRAPLSLHPDQIGKAEFFLCENKALPIGKLHPNLAFRSLRAIMALEYKQQLLLAPVQPIMVQ</sequence>
<proteinExistence type="predicted"/>
<reference evidence="1 2" key="1">
    <citation type="submission" date="2018-10" db="EMBL/GenBank/DDBJ databases">
        <title>Comamonadaceae CDC group NO-1 genome sequencing and assembly.</title>
        <authorList>
            <person name="Bernier A.-M."/>
            <person name="Bernard K."/>
        </authorList>
    </citation>
    <scope>NUCLEOTIDE SEQUENCE [LARGE SCALE GENOMIC DNA]</scope>
    <source>
        <strain evidence="1 2">NML970147</strain>
    </source>
</reference>
<protein>
    <submittedName>
        <fullName evidence="1">Uncharacterized protein</fullName>
    </submittedName>
</protein>
<accession>A0A3M6QDW8</accession>
<comment type="caution">
    <text evidence="1">The sequence shown here is derived from an EMBL/GenBank/DDBJ whole genome shotgun (WGS) entry which is preliminary data.</text>
</comment>
<organism evidence="1 2">
    <name type="scientific">Allofranklinella schreckenbergeri</name>
    <dbReference type="NCBI Taxonomy" id="1076744"/>
    <lineage>
        <taxon>Bacteria</taxon>
        <taxon>Pseudomonadati</taxon>
        <taxon>Pseudomonadota</taxon>
        <taxon>Betaproteobacteria</taxon>
        <taxon>Burkholderiales</taxon>
        <taxon>Comamonadaceae</taxon>
        <taxon>Allofranklinella</taxon>
    </lineage>
</organism>
<evidence type="ECO:0000313" key="2">
    <source>
        <dbReference type="Proteomes" id="UP000267521"/>
    </source>
</evidence>